<dbReference type="SUPFAM" id="SSF53474">
    <property type="entry name" value="alpha/beta-Hydrolases"/>
    <property type="match status" value="1"/>
</dbReference>
<name>A0A7H9ANL5_9FLAO</name>
<organism evidence="3 4">
    <name type="scientific">Costertonia aggregata</name>
    <dbReference type="NCBI Taxonomy" id="343403"/>
    <lineage>
        <taxon>Bacteria</taxon>
        <taxon>Pseudomonadati</taxon>
        <taxon>Bacteroidota</taxon>
        <taxon>Flavobacteriia</taxon>
        <taxon>Flavobacteriales</taxon>
        <taxon>Flavobacteriaceae</taxon>
        <taxon>Costertonia</taxon>
    </lineage>
</organism>
<dbReference type="RefSeq" id="WP_179241332.1">
    <property type="nucleotide sequence ID" value="NZ_CP058595.1"/>
</dbReference>
<evidence type="ECO:0000313" key="4">
    <source>
        <dbReference type="Proteomes" id="UP000509302"/>
    </source>
</evidence>
<dbReference type="Proteomes" id="UP000509302">
    <property type="component" value="Chromosome"/>
</dbReference>
<reference evidence="3 4" key="1">
    <citation type="journal article" date="2006" name="Int. J. Syst. Evol. Microbiol.">
        <title>Costertonia aggregata gen. nov., sp. nov., a mesophilic marine bacterium of the family Flavobacteriaceae, isolated from a mature biofilm.</title>
        <authorList>
            <person name="Kwon K.K."/>
            <person name="Lee Y.K."/>
            <person name="Lee H.K."/>
        </authorList>
    </citation>
    <scope>NUCLEOTIDE SEQUENCE [LARGE SCALE GENOMIC DNA]</scope>
    <source>
        <strain evidence="3 4">KCCM 42265</strain>
    </source>
</reference>
<dbReference type="EMBL" id="CP058595">
    <property type="protein sequence ID" value="QLG45042.1"/>
    <property type="molecule type" value="Genomic_DNA"/>
</dbReference>
<dbReference type="InterPro" id="IPR029058">
    <property type="entry name" value="AB_hydrolase_fold"/>
</dbReference>
<accession>A0A7H9ANL5</accession>
<gene>
    <name evidence="3" type="ORF">HYG79_06645</name>
</gene>
<dbReference type="GO" id="GO:0016020">
    <property type="term" value="C:membrane"/>
    <property type="evidence" value="ECO:0007669"/>
    <property type="project" value="TreeGrafter"/>
</dbReference>
<keyword evidence="1 3" id="KW-0378">Hydrolase</keyword>
<sequence>MGRFLKWQFLIVILLLVFGCKEQSNSKVQTKEIERPKAPRELTVNSSVGGIDIHYTVYGSGNHTLLFVHGWSCDQTYWSEQVDYFKKYHTVVTVDLGGHGKSGTQREDWSIPAFGSDVMDVIQKLDFEELSIIGHSMGVAVAIDAAARTEVPIHTLVGVDYLKAEMKPALEEAIDKRIAPFYANFEGLTRGFVKSMFLPASDSVLVKKIVDDMASTPPEVAVPAMKGLAMKDLNPDFTVLSNKKIERHLINSDRRPITDSYLDSLGFKTHVFEGSGHFLMIEKAGEFNELLSGILVKK</sequence>
<keyword evidence="4" id="KW-1185">Reference proteome</keyword>
<feature type="domain" description="AB hydrolase-1" evidence="2">
    <location>
        <begin position="65"/>
        <end position="289"/>
    </location>
</feature>
<dbReference type="Pfam" id="PF12697">
    <property type="entry name" value="Abhydrolase_6"/>
    <property type="match status" value="1"/>
</dbReference>
<dbReference type="PANTHER" id="PTHR43798">
    <property type="entry name" value="MONOACYLGLYCEROL LIPASE"/>
    <property type="match status" value="1"/>
</dbReference>
<proteinExistence type="predicted"/>
<evidence type="ECO:0000256" key="1">
    <source>
        <dbReference type="ARBA" id="ARBA00022801"/>
    </source>
</evidence>
<protein>
    <submittedName>
        <fullName evidence="3">Alpha/beta hydrolase</fullName>
    </submittedName>
</protein>
<dbReference type="KEGG" id="cagg:HYG79_06645"/>
<evidence type="ECO:0000259" key="2">
    <source>
        <dbReference type="Pfam" id="PF12697"/>
    </source>
</evidence>
<dbReference type="Gene3D" id="3.40.50.1820">
    <property type="entry name" value="alpha/beta hydrolase"/>
    <property type="match status" value="1"/>
</dbReference>
<evidence type="ECO:0000313" key="3">
    <source>
        <dbReference type="EMBL" id="QLG45042.1"/>
    </source>
</evidence>
<dbReference type="InterPro" id="IPR000073">
    <property type="entry name" value="AB_hydrolase_1"/>
</dbReference>
<dbReference type="InterPro" id="IPR050266">
    <property type="entry name" value="AB_hydrolase_sf"/>
</dbReference>
<dbReference type="GO" id="GO:0016787">
    <property type="term" value="F:hydrolase activity"/>
    <property type="evidence" value="ECO:0007669"/>
    <property type="project" value="UniProtKB-KW"/>
</dbReference>
<dbReference type="PROSITE" id="PS51257">
    <property type="entry name" value="PROKAR_LIPOPROTEIN"/>
    <property type="match status" value="1"/>
</dbReference>
<dbReference type="PANTHER" id="PTHR43798:SF31">
    <property type="entry name" value="AB HYDROLASE SUPERFAMILY PROTEIN YCLE"/>
    <property type="match status" value="1"/>
</dbReference>
<dbReference type="AlphaFoldDB" id="A0A7H9ANL5"/>